<keyword evidence="9" id="KW-0326">Glycosidase</keyword>
<evidence type="ECO:0000256" key="8">
    <source>
        <dbReference type="PIRSR" id="PIRSR601382-3"/>
    </source>
</evidence>
<dbReference type="GO" id="GO:0036503">
    <property type="term" value="P:ERAD pathway"/>
    <property type="evidence" value="ECO:0007669"/>
    <property type="project" value="UniProtKB-ARBA"/>
</dbReference>
<dbReference type="SUPFAM" id="SSF48225">
    <property type="entry name" value="Seven-hairpin glycosidases"/>
    <property type="match status" value="1"/>
</dbReference>
<accession>A0AAI8VA23</accession>
<evidence type="ECO:0000256" key="9">
    <source>
        <dbReference type="RuleBase" id="RU361193"/>
    </source>
</evidence>
<dbReference type="FunFam" id="1.50.10.10:FF:000037">
    <property type="entry name" value="alpha-1,2-Mannosidase"/>
    <property type="match status" value="1"/>
</dbReference>
<evidence type="ECO:0000256" key="2">
    <source>
        <dbReference type="ARBA" id="ARBA00004922"/>
    </source>
</evidence>
<dbReference type="PANTHER" id="PTHR11742:SF89">
    <property type="entry name" value="ALPHA-1,2-MANNOSIDASE"/>
    <property type="match status" value="1"/>
</dbReference>
<dbReference type="GO" id="GO:0004571">
    <property type="term" value="F:mannosyl-oligosaccharide 1,2-alpha-mannosidase activity"/>
    <property type="evidence" value="ECO:0007669"/>
    <property type="project" value="InterPro"/>
</dbReference>
<evidence type="ECO:0000256" key="10">
    <source>
        <dbReference type="SAM" id="SignalP"/>
    </source>
</evidence>
<evidence type="ECO:0000256" key="7">
    <source>
        <dbReference type="PIRSR" id="PIRSR601382-2"/>
    </source>
</evidence>
<evidence type="ECO:0000256" key="5">
    <source>
        <dbReference type="ARBA" id="ARBA00023157"/>
    </source>
</evidence>
<evidence type="ECO:0000256" key="1">
    <source>
        <dbReference type="ARBA" id="ARBA00001913"/>
    </source>
</evidence>
<evidence type="ECO:0000313" key="11">
    <source>
        <dbReference type="EMBL" id="CAJ2501058.1"/>
    </source>
</evidence>
<dbReference type="PANTHER" id="PTHR11742">
    <property type="entry name" value="MANNOSYL-OLIGOSACCHARIDE ALPHA-1,2-MANNOSIDASE-RELATED"/>
    <property type="match status" value="1"/>
</dbReference>
<keyword evidence="7" id="KW-0479">Metal-binding</keyword>
<dbReference type="InterPro" id="IPR036026">
    <property type="entry name" value="Seven-hairpin_glycosidases"/>
</dbReference>
<sequence length="595" mass="67641">MVRRRFLLPASIVLVLLFVFYTWPAGDGDWLKSAISNKFDANVIKDDKYFWRKRITHFPIEEIKQFPTGVPLKLPNIQTTFPPEGKQERTTRLERQQTVKNAFSRCWSSYKNKAFMRDELAPLSGKARDTSAGWGATLVDSLDTLHIMGMHDEFEEAVAAAAKIDFEKSSLKTVNTFETTVRYLGGFLSAYDLSGDQRLLRKAREAGDMIYAAFDTPNRMPITRWDFGAAQRGEKQEASDNALIAEVGSYCMEFTRLSLVTGDPRWYDAAERIREVLQEQQNTTLLPGMWPITVSPGNKEFNRDNTFTLGAMSDSTYEYLPKMHALVGGLIPEYQSMYETAMETALSVNFFRPLLPYSPDILISGSVHANDAWGQTSYELEAHGQHLVCFVGGMLAVGGRLFDKPEHLTVAKKLVDGCIWTYTAMPLGIMPETFYMVPCKAGEKCDWDASVWKEEVLQQANEENVRDMEKADARIAKYSLPKGFTEISEVKYHLRSEAIESIFVLYRATGNKDLLDTAWKMFQTIQKHTETKLANGGVGDVTVSDRAPKLDAMESHWMGETLKYFYLMFSESDFISLDEWVFNTKAHPFKRLVRS</sequence>
<dbReference type="GO" id="GO:0005975">
    <property type="term" value="P:carbohydrate metabolic process"/>
    <property type="evidence" value="ECO:0007669"/>
    <property type="project" value="InterPro"/>
</dbReference>
<proteinExistence type="inferred from homology"/>
<evidence type="ECO:0000256" key="6">
    <source>
        <dbReference type="PIRSR" id="PIRSR601382-1"/>
    </source>
</evidence>
<keyword evidence="5 8" id="KW-1015">Disulfide bond</keyword>
<reference evidence="11" key="1">
    <citation type="submission" date="2023-10" db="EMBL/GenBank/DDBJ databases">
        <authorList>
            <person name="Hackl T."/>
        </authorList>
    </citation>
    <scope>NUCLEOTIDE SEQUENCE</scope>
</reference>
<feature type="disulfide bond" evidence="8">
    <location>
        <begin position="389"/>
        <end position="418"/>
    </location>
</feature>
<comment type="cofactor">
    <cofactor evidence="1 7">
        <name>Ca(2+)</name>
        <dbReference type="ChEBI" id="CHEBI:29108"/>
    </cofactor>
</comment>
<keyword evidence="7" id="KW-0106">Calcium</keyword>
<dbReference type="GO" id="GO:0005783">
    <property type="term" value="C:endoplasmic reticulum"/>
    <property type="evidence" value="ECO:0007669"/>
    <property type="project" value="TreeGrafter"/>
</dbReference>
<comment type="pathway">
    <text evidence="2">Protein modification; protein glycosylation.</text>
</comment>
<organism evidence="11 12">
    <name type="scientific">Anthostomella pinea</name>
    <dbReference type="NCBI Taxonomy" id="933095"/>
    <lineage>
        <taxon>Eukaryota</taxon>
        <taxon>Fungi</taxon>
        <taxon>Dikarya</taxon>
        <taxon>Ascomycota</taxon>
        <taxon>Pezizomycotina</taxon>
        <taxon>Sordariomycetes</taxon>
        <taxon>Xylariomycetidae</taxon>
        <taxon>Xylariales</taxon>
        <taxon>Xylariaceae</taxon>
        <taxon>Anthostomella</taxon>
    </lineage>
</organism>
<keyword evidence="12" id="KW-1185">Reference proteome</keyword>
<feature type="active site" description="Proton donor" evidence="6">
    <location>
        <position position="432"/>
    </location>
</feature>
<keyword evidence="4 9" id="KW-0378">Hydrolase</keyword>
<evidence type="ECO:0000313" key="12">
    <source>
        <dbReference type="Proteomes" id="UP001295740"/>
    </source>
</evidence>
<feature type="active site" description="Proton donor" evidence="6">
    <location>
        <position position="178"/>
    </location>
</feature>
<dbReference type="EMBL" id="CAUWAG010000003">
    <property type="protein sequence ID" value="CAJ2501058.1"/>
    <property type="molecule type" value="Genomic_DNA"/>
</dbReference>
<keyword evidence="10" id="KW-0732">Signal</keyword>
<feature type="active site" evidence="6">
    <location>
        <position position="497"/>
    </location>
</feature>
<dbReference type="GO" id="GO:0005509">
    <property type="term" value="F:calcium ion binding"/>
    <property type="evidence" value="ECO:0007669"/>
    <property type="project" value="InterPro"/>
</dbReference>
<dbReference type="InterPro" id="IPR012341">
    <property type="entry name" value="6hp_glycosidase-like_sf"/>
</dbReference>
<feature type="signal peptide" evidence="10">
    <location>
        <begin position="1"/>
        <end position="28"/>
    </location>
</feature>
<dbReference type="Proteomes" id="UP001295740">
    <property type="component" value="Unassembled WGS sequence"/>
</dbReference>
<evidence type="ECO:0000256" key="3">
    <source>
        <dbReference type="ARBA" id="ARBA00007658"/>
    </source>
</evidence>
<dbReference type="Pfam" id="PF01532">
    <property type="entry name" value="Glyco_hydro_47"/>
    <property type="match status" value="1"/>
</dbReference>
<feature type="chain" id="PRO_5042593074" description="alpha-1,2-Mannosidase" evidence="10">
    <location>
        <begin position="29"/>
        <end position="595"/>
    </location>
</feature>
<dbReference type="InterPro" id="IPR001382">
    <property type="entry name" value="Glyco_hydro_47"/>
</dbReference>
<dbReference type="InterPro" id="IPR050749">
    <property type="entry name" value="Glycosyl_Hydrolase_47"/>
</dbReference>
<dbReference type="Gene3D" id="1.50.10.10">
    <property type="match status" value="1"/>
</dbReference>
<dbReference type="EC" id="3.2.1.-" evidence="9"/>
<comment type="similarity">
    <text evidence="3 9">Belongs to the glycosyl hydrolase 47 family.</text>
</comment>
<feature type="active site" evidence="6">
    <location>
        <position position="314"/>
    </location>
</feature>
<feature type="binding site" evidence="7">
    <location>
        <position position="584"/>
    </location>
    <ligand>
        <name>Ca(2+)</name>
        <dbReference type="ChEBI" id="CHEBI:29108"/>
    </ligand>
</feature>
<protein>
    <recommendedName>
        <fullName evidence="9">alpha-1,2-Mannosidase</fullName>
        <ecNumber evidence="9">3.2.1.-</ecNumber>
    </recommendedName>
</protein>
<evidence type="ECO:0000256" key="4">
    <source>
        <dbReference type="ARBA" id="ARBA00022801"/>
    </source>
</evidence>
<gene>
    <name evidence="11" type="ORF">KHLLAP_LOCUS1526</name>
</gene>
<name>A0AAI8VA23_9PEZI</name>
<dbReference type="AlphaFoldDB" id="A0AAI8VA23"/>
<dbReference type="GO" id="GO:0016020">
    <property type="term" value="C:membrane"/>
    <property type="evidence" value="ECO:0007669"/>
    <property type="project" value="InterPro"/>
</dbReference>
<comment type="caution">
    <text evidence="11">The sequence shown here is derived from an EMBL/GenBank/DDBJ whole genome shotgun (WGS) entry which is preliminary data.</text>
</comment>
<dbReference type="PRINTS" id="PR00747">
    <property type="entry name" value="GLYHDRLASE47"/>
</dbReference>